<dbReference type="EnsemblPlants" id="Pp3c2_15160V3.2">
    <property type="protein sequence ID" value="Pp3c2_15160V3.2"/>
    <property type="gene ID" value="Pp3c2_15160"/>
</dbReference>
<gene>
    <name evidence="1" type="ORF">PHYPA_002713</name>
</gene>
<evidence type="ECO:0000313" key="1">
    <source>
        <dbReference type="EMBL" id="PNR59921.1"/>
    </source>
</evidence>
<dbReference type="EnsemblPlants" id="Pp3c2_15160V3.1">
    <property type="protein sequence ID" value="Pp3c2_15160V3.1"/>
    <property type="gene ID" value="Pp3c2_15160"/>
</dbReference>
<evidence type="ECO:0000313" key="2">
    <source>
        <dbReference type="EnsemblPlants" id="Pp3c2_15160V3.1"/>
    </source>
</evidence>
<dbReference type="AlphaFoldDB" id="A0A2K1L1N2"/>
<dbReference type="Gramene" id="Pp3c2_15160V3.2">
    <property type="protein sequence ID" value="Pp3c2_15160V3.2"/>
    <property type="gene ID" value="Pp3c2_15160"/>
</dbReference>
<proteinExistence type="predicted"/>
<protein>
    <submittedName>
        <fullName evidence="1 2">Uncharacterized protein</fullName>
    </submittedName>
</protein>
<dbReference type="PaxDb" id="3218-PP1S30_235V6.1"/>
<sequence length="39" mass="4293">MTIGRQEGRIKAAAWSAEIPQKLAYFLNIQTMITSPGTV</sequence>
<dbReference type="Gramene" id="Pp3c2_15160V3.1">
    <property type="protein sequence ID" value="Pp3c2_15160V3.1"/>
    <property type="gene ID" value="Pp3c2_15160"/>
</dbReference>
<organism evidence="1">
    <name type="scientific">Physcomitrium patens</name>
    <name type="common">Spreading-leaved earth moss</name>
    <name type="synonym">Physcomitrella patens</name>
    <dbReference type="NCBI Taxonomy" id="3218"/>
    <lineage>
        <taxon>Eukaryota</taxon>
        <taxon>Viridiplantae</taxon>
        <taxon>Streptophyta</taxon>
        <taxon>Embryophyta</taxon>
        <taxon>Bryophyta</taxon>
        <taxon>Bryophytina</taxon>
        <taxon>Bryopsida</taxon>
        <taxon>Funariidae</taxon>
        <taxon>Funariales</taxon>
        <taxon>Funariaceae</taxon>
        <taxon>Physcomitrium</taxon>
    </lineage>
</organism>
<dbReference type="Proteomes" id="UP000006727">
    <property type="component" value="Chromosome 2"/>
</dbReference>
<reference evidence="2" key="3">
    <citation type="submission" date="2020-12" db="UniProtKB">
        <authorList>
            <consortium name="EnsemblPlants"/>
        </authorList>
    </citation>
    <scope>IDENTIFICATION</scope>
</reference>
<accession>A0A2K1L1N2</accession>
<name>A0A2K1L1N2_PHYPA</name>
<reference evidence="1 3" key="2">
    <citation type="journal article" date="2018" name="Plant J.">
        <title>The Physcomitrella patens chromosome-scale assembly reveals moss genome structure and evolution.</title>
        <authorList>
            <person name="Lang D."/>
            <person name="Ullrich K.K."/>
            <person name="Murat F."/>
            <person name="Fuchs J."/>
            <person name="Jenkins J."/>
            <person name="Haas F.B."/>
            <person name="Piednoel M."/>
            <person name="Gundlach H."/>
            <person name="Van Bel M."/>
            <person name="Meyberg R."/>
            <person name="Vives C."/>
            <person name="Morata J."/>
            <person name="Symeonidi A."/>
            <person name="Hiss M."/>
            <person name="Muchero W."/>
            <person name="Kamisugi Y."/>
            <person name="Saleh O."/>
            <person name="Blanc G."/>
            <person name="Decker E.L."/>
            <person name="van Gessel N."/>
            <person name="Grimwood J."/>
            <person name="Hayes R.D."/>
            <person name="Graham S.W."/>
            <person name="Gunter L.E."/>
            <person name="McDaniel S.F."/>
            <person name="Hoernstein S.N.W."/>
            <person name="Larsson A."/>
            <person name="Li F.W."/>
            <person name="Perroud P.F."/>
            <person name="Phillips J."/>
            <person name="Ranjan P."/>
            <person name="Rokshar D.S."/>
            <person name="Rothfels C.J."/>
            <person name="Schneider L."/>
            <person name="Shu S."/>
            <person name="Stevenson D.W."/>
            <person name="Thummler F."/>
            <person name="Tillich M."/>
            <person name="Villarreal Aguilar J.C."/>
            <person name="Widiez T."/>
            <person name="Wong G.K."/>
            <person name="Wymore A."/>
            <person name="Zhang Y."/>
            <person name="Zimmer A.D."/>
            <person name="Quatrano R.S."/>
            <person name="Mayer K.F.X."/>
            <person name="Goodstein D."/>
            <person name="Casacuberta J.M."/>
            <person name="Vandepoele K."/>
            <person name="Reski R."/>
            <person name="Cuming A.C."/>
            <person name="Tuskan G.A."/>
            <person name="Maumus F."/>
            <person name="Salse J."/>
            <person name="Schmutz J."/>
            <person name="Rensing S.A."/>
        </authorList>
    </citation>
    <scope>NUCLEOTIDE SEQUENCE [LARGE SCALE GENOMIC DNA]</scope>
    <source>
        <strain evidence="2 3">cv. Gransden 2004</strain>
    </source>
</reference>
<dbReference type="EMBL" id="ABEU02000002">
    <property type="protein sequence ID" value="PNR59921.1"/>
    <property type="molecule type" value="Genomic_DNA"/>
</dbReference>
<evidence type="ECO:0000313" key="3">
    <source>
        <dbReference type="Proteomes" id="UP000006727"/>
    </source>
</evidence>
<dbReference type="InParanoid" id="A0A2K1L1N2"/>
<reference evidence="1 3" key="1">
    <citation type="journal article" date="2008" name="Science">
        <title>The Physcomitrella genome reveals evolutionary insights into the conquest of land by plants.</title>
        <authorList>
            <person name="Rensing S."/>
            <person name="Lang D."/>
            <person name="Zimmer A."/>
            <person name="Terry A."/>
            <person name="Salamov A."/>
            <person name="Shapiro H."/>
            <person name="Nishiyama T."/>
            <person name="Perroud P.-F."/>
            <person name="Lindquist E."/>
            <person name="Kamisugi Y."/>
            <person name="Tanahashi T."/>
            <person name="Sakakibara K."/>
            <person name="Fujita T."/>
            <person name="Oishi K."/>
            <person name="Shin-I T."/>
            <person name="Kuroki Y."/>
            <person name="Toyoda A."/>
            <person name="Suzuki Y."/>
            <person name="Hashimoto A."/>
            <person name="Yamaguchi K."/>
            <person name="Sugano A."/>
            <person name="Kohara Y."/>
            <person name="Fujiyama A."/>
            <person name="Anterola A."/>
            <person name="Aoki S."/>
            <person name="Ashton N."/>
            <person name="Barbazuk W.B."/>
            <person name="Barker E."/>
            <person name="Bennetzen J."/>
            <person name="Bezanilla M."/>
            <person name="Blankenship R."/>
            <person name="Cho S.H."/>
            <person name="Dutcher S."/>
            <person name="Estelle M."/>
            <person name="Fawcett J.A."/>
            <person name="Gundlach H."/>
            <person name="Hanada K."/>
            <person name="Heyl A."/>
            <person name="Hicks K.A."/>
            <person name="Hugh J."/>
            <person name="Lohr M."/>
            <person name="Mayer K."/>
            <person name="Melkozernov A."/>
            <person name="Murata T."/>
            <person name="Nelson D."/>
            <person name="Pils B."/>
            <person name="Prigge M."/>
            <person name="Reiss B."/>
            <person name="Renner T."/>
            <person name="Rombauts S."/>
            <person name="Rushton P."/>
            <person name="Sanderfoot A."/>
            <person name="Schween G."/>
            <person name="Shiu S.-H."/>
            <person name="Stueber K."/>
            <person name="Theodoulou F.L."/>
            <person name="Tu H."/>
            <person name="Van de Peer Y."/>
            <person name="Verrier P.J."/>
            <person name="Waters E."/>
            <person name="Wood A."/>
            <person name="Yang L."/>
            <person name="Cove D."/>
            <person name="Cuming A."/>
            <person name="Hasebe M."/>
            <person name="Lucas S."/>
            <person name="Mishler D.B."/>
            <person name="Reski R."/>
            <person name="Grigoriev I."/>
            <person name="Quatrano R.S."/>
            <person name="Boore J.L."/>
        </authorList>
    </citation>
    <scope>NUCLEOTIDE SEQUENCE [LARGE SCALE GENOMIC DNA]</scope>
    <source>
        <strain evidence="2 3">cv. Gransden 2004</strain>
    </source>
</reference>
<keyword evidence="3" id="KW-1185">Reference proteome</keyword>